<dbReference type="EMBL" id="KQ435922">
    <property type="protein sequence ID" value="KOX68511.1"/>
    <property type="molecule type" value="Genomic_DNA"/>
</dbReference>
<evidence type="ECO:0000313" key="2">
    <source>
        <dbReference type="EMBL" id="KOX68511.1"/>
    </source>
</evidence>
<feature type="compositionally biased region" description="Basic and acidic residues" evidence="1">
    <location>
        <begin position="131"/>
        <end position="145"/>
    </location>
</feature>
<accession>A0A0N0BC52</accession>
<feature type="region of interest" description="Disordered" evidence="1">
    <location>
        <begin position="123"/>
        <end position="167"/>
    </location>
</feature>
<sequence>MNLSMSQKLSGDYKTDGQRMQTKEILNATMANSPKKERREEPSNGLLKRKEKSKEIKERKRTEGQSLEMKAKEDRSLSVTSCGSIIFSNDIAIEKRVRYKVTATTRTRQYDTELERKIRQILKQKKTKQKIKPDPKQHTENETKNRTTQKANTKHKHTNIQRINRNK</sequence>
<feature type="compositionally biased region" description="Basic and acidic residues" evidence="1">
    <location>
        <begin position="52"/>
        <end position="76"/>
    </location>
</feature>
<dbReference type="Proteomes" id="UP000053105">
    <property type="component" value="Unassembled WGS sequence"/>
</dbReference>
<evidence type="ECO:0000256" key="1">
    <source>
        <dbReference type="SAM" id="MobiDB-lite"/>
    </source>
</evidence>
<gene>
    <name evidence="2" type="ORF">WN51_03997</name>
</gene>
<feature type="region of interest" description="Disordered" evidence="1">
    <location>
        <begin position="1"/>
        <end position="79"/>
    </location>
</feature>
<protein>
    <submittedName>
        <fullName evidence="2">Uncharacterized protein</fullName>
    </submittedName>
</protein>
<evidence type="ECO:0000313" key="3">
    <source>
        <dbReference type="Proteomes" id="UP000053105"/>
    </source>
</evidence>
<keyword evidence="3" id="KW-1185">Reference proteome</keyword>
<proteinExistence type="predicted"/>
<organism evidence="2 3">
    <name type="scientific">Melipona quadrifasciata</name>
    <dbReference type="NCBI Taxonomy" id="166423"/>
    <lineage>
        <taxon>Eukaryota</taxon>
        <taxon>Metazoa</taxon>
        <taxon>Ecdysozoa</taxon>
        <taxon>Arthropoda</taxon>
        <taxon>Hexapoda</taxon>
        <taxon>Insecta</taxon>
        <taxon>Pterygota</taxon>
        <taxon>Neoptera</taxon>
        <taxon>Endopterygota</taxon>
        <taxon>Hymenoptera</taxon>
        <taxon>Apocrita</taxon>
        <taxon>Aculeata</taxon>
        <taxon>Apoidea</taxon>
        <taxon>Anthophila</taxon>
        <taxon>Apidae</taxon>
        <taxon>Melipona</taxon>
    </lineage>
</organism>
<name>A0A0N0BC52_9HYME</name>
<reference evidence="2 3" key="1">
    <citation type="submission" date="2015-07" db="EMBL/GenBank/DDBJ databases">
        <title>The genome of Melipona quadrifasciata.</title>
        <authorList>
            <person name="Pan H."/>
            <person name="Kapheim K."/>
        </authorList>
    </citation>
    <scope>NUCLEOTIDE SEQUENCE [LARGE SCALE GENOMIC DNA]</scope>
    <source>
        <strain evidence="2">0111107301</strain>
        <tissue evidence="2">Whole body</tissue>
    </source>
</reference>
<dbReference type="AlphaFoldDB" id="A0A0N0BC52"/>
<feature type="compositionally biased region" description="Basic residues" evidence="1">
    <location>
        <begin position="152"/>
        <end position="167"/>
    </location>
</feature>